<dbReference type="PANTHER" id="PTHR43280">
    <property type="entry name" value="ARAC-FAMILY TRANSCRIPTIONAL REGULATOR"/>
    <property type="match status" value="1"/>
</dbReference>
<dbReference type="GO" id="GO:0043565">
    <property type="term" value="F:sequence-specific DNA binding"/>
    <property type="evidence" value="ECO:0007669"/>
    <property type="project" value="InterPro"/>
</dbReference>
<proteinExistence type="predicted"/>
<dbReference type="Pfam" id="PF12833">
    <property type="entry name" value="HTH_18"/>
    <property type="match status" value="1"/>
</dbReference>
<accession>A0A4R2IT43</accession>
<keyword evidence="3" id="KW-0804">Transcription</keyword>
<dbReference type="Proteomes" id="UP000295680">
    <property type="component" value="Unassembled WGS sequence"/>
</dbReference>
<protein>
    <submittedName>
        <fullName evidence="5">AraC-like DNA-binding protein</fullName>
    </submittedName>
</protein>
<keyword evidence="1" id="KW-0805">Transcription regulation</keyword>
<keyword evidence="6" id="KW-1185">Reference proteome</keyword>
<dbReference type="InterPro" id="IPR020449">
    <property type="entry name" value="Tscrpt_reg_AraC-type_HTH"/>
</dbReference>
<organism evidence="5 6">
    <name type="scientific">Actinocrispum wychmicini</name>
    <dbReference type="NCBI Taxonomy" id="1213861"/>
    <lineage>
        <taxon>Bacteria</taxon>
        <taxon>Bacillati</taxon>
        <taxon>Actinomycetota</taxon>
        <taxon>Actinomycetes</taxon>
        <taxon>Pseudonocardiales</taxon>
        <taxon>Pseudonocardiaceae</taxon>
        <taxon>Actinocrispum</taxon>
    </lineage>
</organism>
<dbReference type="PROSITE" id="PS00041">
    <property type="entry name" value="HTH_ARAC_FAMILY_1"/>
    <property type="match status" value="1"/>
</dbReference>
<evidence type="ECO:0000256" key="1">
    <source>
        <dbReference type="ARBA" id="ARBA00023015"/>
    </source>
</evidence>
<evidence type="ECO:0000256" key="2">
    <source>
        <dbReference type="ARBA" id="ARBA00023125"/>
    </source>
</evidence>
<keyword evidence="2 5" id="KW-0238">DNA-binding</keyword>
<dbReference type="SMART" id="SM00342">
    <property type="entry name" value="HTH_ARAC"/>
    <property type="match status" value="1"/>
</dbReference>
<gene>
    <name evidence="5" type="ORF">EV192_117169</name>
</gene>
<evidence type="ECO:0000313" key="5">
    <source>
        <dbReference type="EMBL" id="TCO47429.1"/>
    </source>
</evidence>
<dbReference type="Gene3D" id="1.10.10.60">
    <property type="entry name" value="Homeodomain-like"/>
    <property type="match status" value="2"/>
</dbReference>
<evidence type="ECO:0000259" key="4">
    <source>
        <dbReference type="PROSITE" id="PS01124"/>
    </source>
</evidence>
<name>A0A4R2IT43_9PSEU</name>
<dbReference type="RefSeq" id="WP_132125715.1">
    <property type="nucleotide sequence ID" value="NZ_SLWS01000017.1"/>
</dbReference>
<evidence type="ECO:0000256" key="3">
    <source>
        <dbReference type="ARBA" id="ARBA00023163"/>
    </source>
</evidence>
<dbReference type="PRINTS" id="PR00032">
    <property type="entry name" value="HTHARAC"/>
</dbReference>
<feature type="domain" description="HTH araC/xylS-type" evidence="4">
    <location>
        <begin position="10"/>
        <end position="108"/>
    </location>
</feature>
<dbReference type="AlphaFoldDB" id="A0A4R2IT43"/>
<dbReference type="InterPro" id="IPR018060">
    <property type="entry name" value="HTH_AraC"/>
</dbReference>
<dbReference type="GO" id="GO:0003700">
    <property type="term" value="F:DNA-binding transcription factor activity"/>
    <property type="evidence" value="ECO:0007669"/>
    <property type="project" value="InterPro"/>
</dbReference>
<reference evidence="5 6" key="1">
    <citation type="submission" date="2019-03" db="EMBL/GenBank/DDBJ databases">
        <title>Genomic Encyclopedia of Type Strains, Phase IV (KMG-IV): sequencing the most valuable type-strain genomes for metagenomic binning, comparative biology and taxonomic classification.</title>
        <authorList>
            <person name="Goeker M."/>
        </authorList>
    </citation>
    <scope>NUCLEOTIDE SEQUENCE [LARGE SCALE GENOMIC DNA]</scope>
    <source>
        <strain evidence="5 6">DSM 45934</strain>
    </source>
</reference>
<dbReference type="OrthoDB" id="9816011at2"/>
<dbReference type="PROSITE" id="PS01124">
    <property type="entry name" value="HTH_ARAC_FAMILY_2"/>
    <property type="match status" value="1"/>
</dbReference>
<dbReference type="EMBL" id="SLWS01000017">
    <property type="protein sequence ID" value="TCO47429.1"/>
    <property type="molecule type" value="Genomic_DNA"/>
</dbReference>
<dbReference type="SUPFAM" id="SSF46689">
    <property type="entry name" value="Homeodomain-like"/>
    <property type="match status" value="2"/>
</dbReference>
<sequence>MEEPAERAVERAIGYMRANLGEQITIDDLARAAMFSKFYFTRLFQRVTGMSPGRFLSAVRIQRAKDLLLATSMTVTEVSYRVGYNSMGTFSSRFRESVGVSPTAYRQQSGVLVDLPGEVGVGQVDLRAATVRGRILTAWAGQVGSVFVGLFPSRLPHGEPIRWTVRPQPGLFLLDNVPPGRCYLVADALATGPGGSARYLAEPDSYVAAQGPIVVRRDTDIRLADLWLRPSTVFDPPLLLARLAERSVPVAVAEGIKFAA</sequence>
<evidence type="ECO:0000313" key="6">
    <source>
        <dbReference type="Proteomes" id="UP000295680"/>
    </source>
</evidence>
<comment type="caution">
    <text evidence="5">The sequence shown here is derived from an EMBL/GenBank/DDBJ whole genome shotgun (WGS) entry which is preliminary data.</text>
</comment>
<dbReference type="InterPro" id="IPR018062">
    <property type="entry name" value="HTH_AraC-typ_CS"/>
</dbReference>
<dbReference type="PANTHER" id="PTHR43280:SF2">
    <property type="entry name" value="HTH-TYPE TRANSCRIPTIONAL REGULATOR EXSA"/>
    <property type="match status" value="1"/>
</dbReference>
<dbReference type="InterPro" id="IPR009057">
    <property type="entry name" value="Homeodomain-like_sf"/>
</dbReference>